<keyword evidence="1" id="KW-0812">Transmembrane</keyword>
<name>A0A6C0DCF1_9ZZZZ</name>
<keyword evidence="1" id="KW-0472">Membrane</keyword>
<dbReference type="AlphaFoldDB" id="A0A6C0DCF1"/>
<feature type="transmembrane region" description="Helical" evidence="1">
    <location>
        <begin position="6"/>
        <end position="22"/>
    </location>
</feature>
<dbReference type="EMBL" id="MN739580">
    <property type="protein sequence ID" value="QHT14177.1"/>
    <property type="molecule type" value="Genomic_DNA"/>
</dbReference>
<evidence type="ECO:0000313" key="2">
    <source>
        <dbReference type="EMBL" id="QHT14177.1"/>
    </source>
</evidence>
<sequence length="164" mass="19346">MKYFSWGFIWIIVLFIIVIFLSQKMPQVQTSIGGMRISATLDEIFTLLIKPGLLDVVAILKSNREVVWSSQQELALSEDFYNIHEYVIMLATPSRLDVDNLDEYQATMQIKYTRIFKRDVFIGLTDLRGELLHETNLEIYRTIYIISIVFLIISFILYIYYLKR</sequence>
<evidence type="ECO:0000256" key="1">
    <source>
        <dbReference type="SAM" id="Phobius"/>
    </source>
</evidence>
<proteinExistence type="predicted"/>
<protein>
    <submittedName>
        <fullName evidence="2">Uncharacterized protein</fullName>
    </submittedName>
</protein>
<accession>A0A6C0DCF1</accession>
<organism evidence="2">
    <name type="scientific">viral metagenome</name>
    <dbReference type="NCBI Taxonomy" id="1070528"/>
    <lineage>
        <taxon>unclassified sequences</taxon>
        <taxon>metagenomes</taxon>
        <taxon>organismal metagenomes</taxon>
    </lineage>
</organism>
<feature type="transmembrane region" description="Helical" evidence="1">
    <location>
        <begin position="142"/>
        <end position="161"/>
    </location>
</feature>
<keyword evidence="1" id="KW-1133">Transmembrane helix</keyword>
<reference evidence="2" key="1">
    <citation type="journal article" date="2020" name="Nature">
        <title>Giant virus diversity and host interactions through global metagenomics.</title>
        <authorList>
            <person name="Schulz F."/>
            <person name="Roux S."/>
            <person name="Paez-Espino D."/>
            <person name="Jungbluth S."/>
            <person name="Walsh D.A."/>
            <person name="Denef V.J."/>
            <person name="McMahon K.D."/>
            <person name="Konstantinidis K.T."/>
            <person name="Eloe-Fadrosh E.A."/>
            <person name="Kyrpides N.C."/>
            <person name="Woyke T."/>
        </authorList>
    </citation>
    <scope>NUCLEOTIDE SEQUENCE</scope>
    <source>
        <strain evidence="2">GVMAG-M-3300023174-137</strain>
    </source>
</reference>